<dbReference type="Proteomes" id="UP000634136">
    <property type="component" value="Unassembled WGS sequence"/>
</dbReference>
<proteinExistence type="predicted"/>
<sequence>MPSLSLSSLPVEALSLALCRKYGDRSAVVAARRRRSLHVRKINNNSWTLVKGDKDSGINFMEVEIHKGKLYAITDDKLNSLLVYDLQQQQSKPIILAKLPYNDITHRNKFQHLAVDASREELFLVRHNMETSGDRIVVKCQVSKLRMVDDKWTQVDDLGDRLLFVGEYKSLVVSSQSDFVLHGHRRFHPPMSYNCVCFGSSGFGKYLARGKEGMMRFSFDVYCLTDQSMTIHNLLFTNICDFEDKSPPPPIWFTPSV</sequence>
<dbReference type="EMBL" id="JAAIUW010000005">
    <property type="protein sequence ID" value="KAF7833588.1"/>
    <property type="molecule type" value="Genomic_DNA"/>
</dbReference>
<evidence type="ECO:0000259" key="1">
    <source>
        <dbReference type="Pfam" id="PF03478"/>
    </source>
</evidence>
<dbReference type="Pfam" id="PF03478">
    <property type="entry name" value="Beta-prop_KIB1-4"/>
    <property type="match status" value="1"/>
</dbReference>
<gene>
    <name evidence="2" type="ORF">G2W53_015921</name>
</gene>
<dbReference type="AlphaFoldDB" id="A0A834WVU7"/>
<evidence type="ECO:0000313" key="2">
    <source>
        <dbReference type="EMBL" id="KAF7833588.1"/>
    </source>
</evidence>
<dbReference type="PANTHER" id="PTHR44259">
    <property type="entry name" value="OS07G0183000 PROTEIN-RELATED"/>
    <property type="match status" value="1"/>
</dbReference>
<evidence type="ECO:0000313" key="3">
    <source>
        <dbReference type="Proteomes" id="UP000634136"/>
    </source>
</evidence>
<dbReference type="InterPro" id="IPR005174">
    <property type="entry name" value="KIB1-4_b-propeller"/>
</dbReference>
<protein>
    <submittedName>
        <fullName evidence="2">Putative F-box domain-containing protein</fullName>
    </submittedName>
</protein>
<dbReference type="InterPro" id="IPR050942">
    <property type="entry name" value="F-box_BR-signaling"/>
</dbReference>
<accession>A0A834WVU7</accession>
<reference evidence="2" key="1">
    <citation type="submission" date="2020-09" db="EMBL/GenBank/DDBJ databases">
        <title>Genome-Enabled Discovery of Anthraquinone Biosynthesis in Senna tora.</title>
        <authorList>
            <person name="Kang S.-H."/>
            <person name="Pandey R.P."/>
            <person name="Lee C.-M."/>
            <person name="Sim J.-S."/>
            <person name="Jeong J.-T."/>
            <person name="Choi B.-S."/>
            <person name="Jung M."/>
            <person name="Ginzburg D."/>
            <person name="Zhao K."/>
            <person name="Won S.Y."/>
            <person name="Oh T.-J."/>
            <person name="Yu Y."/>
            <person name="Kim N.-H."/>
            <person name="Lee O.R."/>
            <person name="Lee T.-H."/>
            <person name="Bashyal P."/>
            <person name="Kim T.-S."/>
            <person name="Lee W.-H."/>
            <person name="Kawkins C."/>
            <person name="Kim C.-K."/>
            <person name="Kim J.S."/>
            <person name="Ahn B.O."/>
            <person name="Rhee S.Y."/>
            <person name="Sohng J.K."/>
        </authorList>
    </citation>
    <scope>NUCLEOTIDE SEQUENCE</scope>
    <source>
        <tissue evidence="2">Leaf</tissue>
    </source>
</reference>
<dbReference type="OrthoDB" id="1394000at2759"/>
<dbReference type="PANTHER" id="PTHR44259:SF114">
    <property type="entry name" value="OS06G0707300 PROTEIN"/>
    <property type="match status" value="1"/>
</dbReference>
<name>A0A834WVU7_9FABA</name>
<comment type="caution">
    <text evidence="2">The sequence shown here is derived from an EMBL/GenBank/DDBJ whole genome shotgun (WGS) entry which is preliminary data.</text>
</comment>
<keyword evidence="3" id="KW-1185">Reference proteome</keyword>
<feature type="domain" description="KIB1-4 beta-propeller" evidence="1">
    <location>
        <begin position="26"/>
        <end position="198"/>
    </location>
</feature>
<organism evidence="2 3">
    <name type="scientific">Senna tora</name>
    <dbReference type="NCBI Taxonomy" id="362788"/>
    <lineage>
        <taxon>Eukaryota</taxon>
        <taxon>Viridiplantae</taxon>
        <taxon>Streptophyta</taxon>
        <taxon>Embryophyta</taxon>
        <taxon>Tracheophyta</taxon>
        <taxon>Spermatophyta</taxon>
        <taxon>Magnoliopsida</taxon>
        <taxon>eudicotyledons</taxon>
        <taxon>Gunneridae</taxon>
        <taxon>Pentapetalae</taxon>
        <taxon>rosids</taxon>
        <taxon>fabids</taxon>
        <taxon>Fabales</taxon>
        <taxon>Fabaceae</taxon>
        <taxon>Caesalpinioideae</taxon>
        <taxon>Cassia clade</taxon>
        <taxon>Senna</taxon>
    </lineage>
</organism>